<evidence type="ECO:0000256" key="7">
    <source>
        <dbReference type="SAM" id="Phobius"/>
    </source>
</evidence>
<sequence length="151" mass="15861">MPQVVAVYKDSFGEIYSLVEHSPAVRRLTHSFGFSKFTTFAAMFRSLSVAIVLVSSVWAIALPQESQCDTSSINCCDNVSTPANSSDVRTVMKALRLDWVSDDTPVGTGCSSGGIVSVGGGTTCQSIPVCCEGNSFDGLIGIGCLVIPITI</sequence>
<keyword evidence="7" id="KW-0812">Transmembrane</keyword>
<evidence type="ECO:0000256" key="3">
    <source>
        <dbReference type="ARBA" id="ARBA00022512"/>
    </source>
</evidence>
<keyword evidence="5 6" id="KW-1015">Disulfide bond</keyword>
<dbReference type="InterPro" id="IPR001338">
    <property type="entry name" value="Class_I_Hydrophobin"/>
</dbReference>
<comment type="similarity">
    <text evidence="2 6">Belongs to the fungal hydrophobin family.</text>
</comment>
<proteinExistence type="inferred from homology"/>
<evidence type="ECO:0000256" key="1">
    <source>
        <dbReference type="ARBA" id="ARBA00004191"/>
    </source>
</evidence>
<feature type="transmembrane region" description="Helical" evidence="7">
    <location>
        <begin position="37"/>
        <end position="61"/>
    </location>
</feature>
<keyword evidence="7" id="KW-1133">Transmembrane helix</keyword>
<keyword evidence="3 6" id="KW-0134">Cell wall</keyword>
<dbReference type="OrthoDB" id="4225815at2759"/>
<evidence type="ECO:0000256" key="2">
    <source>
        <dbReference type="ARBA" id="ARBA00010446"/>
    </source>
</evidence>
<dbReference type="CDD" id="cd23507">
    <property type="entry name" value="hydrophobin_I"/>
    <property type="match status" value="1"/>
</dbReference>
<keyword evidence="4 6" id="KW-0964">Secreted</keyword>
<evidence type="ECO:0000256" key="6">
    <source>
        <dbReference type="RuleBase" id="RU365009"/>
    </source>
</evidence>
<gene>
    <name evidence="8" type="ORF">OBBRIDRAFT_795903</name>
</gene>
<comment type="subcellular location">
    <subcellularLocation>
        <location evidence="1 6">Secreted</location>
        <location evidence="1 6">Cell wall</location>
    </subcellularLocation>
</comment>
<evidence type="ECO:0000256" key="4">
    <source>
        <dbReference type="ARBA" id="ARBA00022525"/>
    </source>
</evidence>
<evidence type="ECO:0000313" key="9">
    <source>
        <dbReference type="Proteomes" id="UP000250043"/>
    </source>
</evidence>
<keyword evidence="7" id="KW-0472">Membrane</keyword>
<protein>
    <recommendedName>
        <fullName evidence="6">Hydrophobin</fullName>
    </recommendedName>
</protein>
<dbReference type="EMBL" id="KV722474">
    <property type="protein sequence ID" value="OCH87740.1"/>
    <property type="molecule type" value="Genomic_DNA"/>
</dbReference>
<dbReference type="GO" id="GO:0009277">
    <property type="term" value="C:fungal-type cell wall"/>
    <property type="evidence" value="ECO:0007669"/>
    <property type="project" value="InterPro"/>
</dbReference>
<dbReference type="GO" id="GO:0005199">
    <property type="term" value="F:structural constituent of cell wall"/>
    <property type="evidence" value="ECO:0007669"/>
    <property type="project" value="InterPro"/>
</dbReference>
<evidence type="ECO:0000313" key="8">
    <source>
        <dbReference type="EMBL" id="OCH87740.1"/>
    </source>
</evidence>
<keyword evidence="9" id="KW-1185">Reference proteome</keyword>
<accession>A0A8E2ASW1</accession>
<dbReference type="Proteomes" id="UP000250043">
    <property type="component" value="Unassembled WGS sequence"/>
</dbReference>
<dbReference type="SMART" id="SM00075">
    <property type="entry name" value="HYDRO"/>
    <property type="match status" value="1"/>
</dbReference>
<reference evidence="8 9" key="1">
    <citation type="submission" date="2016-07" db="EMBL/GenBank/DDBJ databases">
        <title>Draft genome of the white-rot fungus Obba rivulosa 3A-2.</title>
        <authorList>
            <consortium name="DOE Joint Genome Institute"/>
            <person name="Miettinen O."/>
            <person name="Riley R."/>
            <person name="Acob R."/>
            <person name="Barry K."/>
            <person name="Cullen D."/>
            <person name="De Vries R."/>
            <person name="Hainaut M."/>
            <person name="Hatakka A."/>
            <person name="Henrissat B."/>
            <person name="Hilden K."/>
            <person name="Kuo R."/>
            <person name="Labutti K."/>
            <person name="Lipzen A."/>
            <person name="Makela M.R."/>
            <person name="Sandor L."/>
            <person name="Spatafora J.W."/>
            <person name="Grigoriev I.V."/>
            <person name="Hibbett D.S."/>
        </authorList>
    </citation>
    <scope>NUCLEOTIDE SEQUENCE [LARGE SCALE GENOMIC DNA]</scope>
    <source>
        <strain evidence="8 9">3A-2</strain>
    </source>
</reference>
<keyword evidence="6" id="KW-0732">Signal</keyword>
<name>A0A8E2ASW1_9APHY</name>
<dbReference type="Pfam" id="PF01185">
    <property type="entry name" value="Hydrophobin"/>
    <property type="match status" value="1"/>
</dbReference>
<evidence type="ECO:0000256" key="5">
    <source>
        <dbReference type="ARBA" id="ARBA00023157"/>
    </source>
</evidence>
<organism evidence="8 9">
    <name type="scientific">Obba rivulosa</name>
    <dbReference type="NCBI Taxonomy" id="1052685"/>
    <lineage>
        <taxon>Eukaryota</taxon>
        <taxon>Fungi</taxon>
        <taxon>Dikarya</taxon>
        <taxon>Basidiomycota</taxon>
        <taxon>Agaricomycotina</taxon>
        <taxon>Agaricomycetes</taxon>
        <taxon>Polyporales</taxon>
        <taxon>Gelatoporiaceae</taxon>
        <taxon>Obba</taxon>
    </lineage>
</organism>
<dbReference type="AlphaFoldDB" id="A0A8E2ASW1"/>